<sequence length="76" mass="8364">MTMCQLVQMQVINCFPLVKESRSSKPKPAGLTYSSDEATSSQTALVCVTQARLISSTCMVFTWQPDIEIGRSSFTP</sequence>
<reference evidence="2" key="1">
    <citation type="journal article" date="2017" name="Nat. Ecol. Evol.">
        <title>Genome expansion and lineage-specific genetic innovations in the forest pathogenic fungi Armillaria.</title>
        <authorList>
            <person name="Sipos G."/>
            <person name="Prasanna A.N."/>
            <person name="Walter M.C."/>
            <person name="O'Connor E."/>
            <person name="Balint B."/>
            <person name="Krizsan K."/>
            <person name="Kiss B."/>
            <person name="Hess J."/>
            <person name="Varga T."/>
            <person name="Slot J."/>
            <person name="Riley R."/>
            <person name="Boka B."/>
            <person name="Rigling D."/>
            <person name="Barry K."/>
            <person name="Lee J."/>
            <person name="Mihaltcheva S."/>
            <person name="LaButti K."/>
            <person name="Lipzen A."/>
            <person name="Waldron R."/>
            <person name="Moloney N.M."/>
            <person name="Sperisen C."/>
            <person name="Kredics L."/>
            <person name="Vagvoelgyi C."/>
            <person name="Patrignani A."/>
            <person name="Fitzpatrick D."/>
            <person name="Nagy I."/>
            <person name="Doyle S."/>
            <person name="Anderson J.B."/>
            <person name="Grigoriev I.V."/>
            <person name="Gueldener U."/>
            <person name="Muensterkoetter M."/>
            <person name="Nagy L.G."/>
        </authorList>
    </citation>
    <scope>NUCLEOTIDE SEQUENCE [LARGE SCALE GENOMIC DNA]</scope>
    <source>
        <strain evidence="2">C18/9</strain>
    </source>
</reference>
<dbReference type="Proteomes" id="UP000219338">
    <property type="component" value="Unassembled WGS sequence"/>
</dbReference>
<protein>
    <submittedName>
        <fullName evidence="1">Uncharacterized protein</fullName>
    </submittedName>
</protein>
<proteinExistence type="predicted"/>
<organism evidence="1 2">
    <name type="scientific">Armillaria ostoyae</name>
    <name type="common">Armillaria root rot fungus</name>
    <dbReference type="NCBI Taxonomy" id="47428"/>
    <lineage>
        <taxon>Eukaryota</taxon>
        <taxon>Fungi</taxon>
        <taxon>Dikarya</taxon>
        <taxon>Basidiomycota</taxon>
        <taxon>Agaricomycotina</taxon>
        <taxon>Agaricomycetes</taxon>
        <taxon>Agaricomycetidae</taxon>
        <taxon>Agaricales</taxon>
        <taxon>Marasmiineae</taxon>
        <taxon>Physalacriaceae</taxon>
        <taxon>Armillaria</taxon>
    </lineage>
</organism>
<evidence type="ECO:0000313" key="1">
    <source>
        <dbReference type="EMBL" id="SJL15433.1"/>
    </source>
</evidence>
<name>A0A284S338_ARMOS</name>
<dbReference type="EMBL" id="FUEG01000028">
    <property type="protein sequence ID" value="SJL15433.1"/>
    <property type="molecule type" value="Genomic_DNA"/>
</dbReference>
<evidence type="ECO:0000313" key="2">
    <source>
        <dbReference type="Proteomes" id="UP000219338"/>
    </source>
</evidence>
<accession>A0A284S338</accession>
<dbReference type="AlphaFoldDB" id="A0A284S338"/>
<gene>
    <name evidence="1" type="ORF">ARMOST_18931</name>
</gene>
<keyword evidence="2" id="KW-1185">Reference proteome</keyword>